<dbReference type="PROSITE" id="PS00079">
    <property type="entry name" value="MULTICOPPER_OXIDASE1"/>
    <property type="match status" value="1"/>
</dbReference>
<dbReference type="PATRIC" id="fig|476652.3.peg.20"/>
<keyword evidence="4" id="KW-0732">Signal</keyword>
<feature type="binding site" evidence="3">
    <location>
        <position position="280"/>
    </location>
    <ligand>
        <name>Cu cation</name>
        <dbReference type="ChEBI" id="CHEBI:23378"/>
    </ligand>
</feature>
<evidence type="ECO:0000313" key="6">
    <source>
        <dbReference type="Proteomes" id="UP000036356"/>
    </source>
</evidence>
<dbReference type="GO" id="GO:0009055">
    <property type="term" value="F:electron transfer activity"/>
    <property type="evidence" value="ECO:0007669"/>
    <property type="project" value="InterPro"/>
</dbReference>
<comment type="cofactor">
    <cofactor evidence="3">
        <name>Cu cation</name>
        <dbReference type="ChEBI" id="CHEBI:23378"/>
    </cofactor>
    <text evidence="3">Binds 1 copper ion per subunit.</text>
</comment>
<sequence>MKKTKWIVGLSIASLIAFSGSVYAAMNSKSVIPHSSGNNSNYLLTVYKNPTSQTAANTSASNFADDNSNTSPGSYGFPGGYGMMGGYYSNSSGNNGSGNNSFSNGQTGGYCGGSGFMNGYGYGNGNGNTYSQSLKDATSAANEMNSSLTNATVDKNSNTITYTGSAIKIVMLGGPEEADGKFVIGGLINPTLKIPQGANVTLEIINEDKGMPHGVELTTAAPPYAYMPMMQGATYPGSFIPPVPESANNQYPSAQVSFSASQTGEFYYICQYPGHAAKGMFGKIVIG</sequence>
<dbReference type="InterPro" id="IPR001243">
    <property type="entry name" value="Rusticyanin"/>
</dbReference>
<gene>
    <name evidence="5" type="primary">rus</name>
    <name evidence="5" type="ORF">DEAC_c00200</name>
</gene>
<proteinExistence type="predicted"/>
<dbReference type="InterPro" id="IPR008972">
    <property type="entry name" value="Cupredoxin"/>
</dbReference>
<comment type="caution">
    <text evidence="5">The sequence shown here is derived from an EMBL/GenBank/DDBJ whole genome shotgun (WGS) entry which is preliminary data.</text>
</comment>
<feature type="binding site" evidence="3">
    <location>
        <position position="270"/>
    </location>
    <ligand>
        <name>Cu cation</name>
        <dbReference type="ChEBI" id="CHEBI:23378"/>
    </ligand>
</feature>
<dbReference type="Proteomes" id="UP000036356">
    <property type="component" value="Unassembled WGS sequence"/>
</dbReference>
<evidence type="ECO:0000313" key="5">
    <source>
        <dbReference type="EMBL" id="KLU67626.1"/>
    </source>
</evidence>
<dbReference type="PROSITE" id="PS00196">
    <property type="entry name" value="COPPER_BLUE"/>
    <property type="match status" value="1"/>
</dbReference>
<organism evidence="5 6">
    <name type="scientific">Desulfosporosinus acididurans</name>
    <dbReference type="NCBI Taxonomy" id="476652"/>
    <lineage>
        <taxon>Bacteria</taxon>
        <taxon>Bacillati</taxon>
        <taxon>Bacillota</taxon>
        <taxon>Clostridia</taxon>
        <taxon>Eubacteriales</taxon>
        <taxon>Desulfitobacteriaceae</taxon>
        <taxon>Desulfosporosinus</taxon>
    </lineage>
</organism>
<feature type="chain" id="PRO_5005253440" evidence="4">
    <location>
        <begin position="25"/>
        <end position="287"/>
    </location>
</feature>
<evidence type="ECO:0000256" key="4">
    <source>
        <dbReference type="SAM" id="SignalP"/>
    </source>
</evidence>
<dbReference type="SUPFAM" id="SSF49503">
    <property type="entry name" value="Cupredoxins"/>
    <property type="match status" value="1"/>
</dbReference>
<reference evidence="5 6" key="1">
    <citation type="submission" date="2015-06" db="EMBL/GenBank/DDBJ databases">
        <title>Draft genome of the moderately acidophilic sulfate reducer Candidatus Desulfosporosinus acididurans strain M1.</title>
        <authorList>
            <person name="Poehlein A."/>
            <person name="Petzsch P."/>
            <person name="Johnson B.D."/>
            <person name="Schloemann M."/>
            <person name="Daniel R."/>
            <person name="Muehling M."/>
        </authorList>
    </citation>
    <scope>NUCLEOTIDE SEQUENCE [LARGE SCALE GENOMIC DNA]</scope>
    <source>
        <strain evidence="5 6">M1</strain>
    </source>
</reference>
<evidence type="ECO:0000256" key="1">
    <source>
        <dbReference type="ARBA" id="ARBA00022723"/>
    </source>
</evidence>
<evidence type="ECO:0000256" key="2">
    <source>
        <dbReference type="ARBA" id="ARBA00023008"/>
    </source>
</evidence>
<dbReference type="InterPro" id="IPR033138">
    <property type="entry name" value="Cu_oxidase_CS"/>
</dbReference>
<dbReference type="AlphaFoldDB" id="A0A0J1ISJ3"/>
<name>A0A0J1ISJ3_9FIRM</name>
<dbReference type="EMBL" id="LDZY01000001">
    <property type="protein sequence ID" value="KLU67626.1"/>
    <property type="molecule type" value="Genomic_DNA"/>
</dbReference>
<dbReference type="STRING" id="476652.DEAC_c00200"/>
<feature type="binding site" evidence="3">
    <location>
        <position position="275"/>
    </location>
    <ligand>
        <name>Cu cation</name>
        <dbReference type="ChEBI" id="CHEBI:23378"/>
    </ligand>
</feature>
<dbReference type="RefSeq" id="WP_047808019.1">
    <property type="nucleotide sequence ID" value="NZ_LDZY01000001.1"/>
</dbReference>
<dbReference type="Gene3D" id="2.60.40.420">
    <property type="entry name" value="Cupredoxins - blue copper proteins"/>
    <property type="match status" value="1"/>
</dbReference>
<feature type="signal peptide" evidence="4">
    <location>
        <begin position="1"/>
        <end position="24"/>
    </location>
</feature>
<feature type="binding site" evidence="3">
    <location>
        <position position="213"/>
    </location>
    <ligand>
        <name>Cu cation</name>
        <dbReference type="ChEBI" id="CHEBI:23378"/>
    </ligand>
</feature>
<keyword evidence="1 3" id="KW-0479">Metal-binding</keyword>
<dbReference type="InterPro" id="IPR028871">
    <property type="entry name" value="BlueCu_1_BS"/>
</dbReference>
<dbReference type="PRINTS" id="PR00158">
    <property type="entry name" value="RUSTICYANIN"/>
</dbReference>
<keyword evidence="2 3" id="KW-0186">Copper</keyword>
<protein>
    <submittedName>
        <fullName evidence="5">Rusticyanin</fullName>
    </submittedName>
</protein>
<keyword evidence="6" id="KW-1185">Reference proteome</keyword>
<evidence type="ECO:0000256" key="3">
    <source>
        <dbReference type="PIRSR" id="PIRSR601243-1"/>
    </source>
</evidence>
<accession>A0A0J1ISJ3</accession>
<dbReference type="GO" id="GO:0005507">
    <property type="term" value="F:copper ion binding"/>
    <property type="evidence" value="ECO:0007669"/>
    <property type="project" value="InterPro"/>
</dbReference>